<dbReference type="EMBL" id="CAACYI010000001">
    <property type="protein sequence ID" value="VFB16476.1"/>
    <property type="molecule type" value="Genomic_DNA"/>
</dbReference>
<dbReference type="SUPFAM" id="SSF51430">
    <property type="entry name" value="NAD(P)-linked oxidoreductase"/>
    <property type="match status" value="1"/>
</dbReference>
<dbReference type="Pfam" id="PF13237">
    <property type="entry name" value="Fer4_10"/>
    <property type="match status" value="1"/>
</dbReference>
<gene>
    <name evidence="5" type="primary">iolS</name>
    <name evidence="5" type="ORF">NCTC13150_01005</name>
</gene>
<feature type="domain" description="4Fe-4S ferredoxin-type" evidence="4">
    <location>
        <begin position="258"/>
        <end position="287"/>
    </location>
</feature>
<dbReference type="PROSITE" id="PS00198">
    <property type="entry name" value="4FE4S_FER_1"/>
    <property type="match status" value="1"/>
</dbReference>
<evidence type="ECO:0000313" key="5">
    <source>
        <dbReference type="EMBL" id="VFB16476.1"/>
    </source>
</evidence>
<dbReference type="Pfam" id="PF00248">
    <property type="entry name" value="Aldo_ket_red"/>
    <property type="match status" value="1"/>
</dbReference>
<sequence>MRYLGNTDLYVSELCFGTLTMTPFQANLSINEGARLLIHATERGVNFFDTAEIYDNYAYLRELLKVVDRSQVVIASKCYAYDEKTATESLKKALEGLGTDYIDLFMLHEQESKYTLKGHHEALETFCKFKEAGYIRSIGVSTHFIACTQAITKYPEIEVIHPIYNQRGIGIQDGNVEEMTASLKNLHSNGIGIYSMKALGGGHLQQDALESIKWVMERDFIDSIAIGMQSIEEVDYNVDLILNRKENMDAYEKIHKKKRRLIVADYCIGCGNCVKRCKQDAIHVIDGRAVPNDACILCGYCATVCPEVCIKVI</sequence>
<dbReference type="AlphaFoldDB" id="A0A8H2M832"/>
<dbReference type="PROSITE" id="PS51379">
    <property type="entry name" value="4FE4S_FER_2"/>
    <property type="match status" value="2"/>
</dbReference>
<dbReference type="Gene3D" id="3.20.20.100">
    <property type="entry name" value="NADP-dependent oxidoreductase domain"/>
    <property type="match status" value="1"/>
</dbReference>
<comment type="caution">
    <text evidence="5">The sequence shown here is derived from an EMBL/GenBank/DDBJ whole genome shotgun (WGS) entry which is preliminary data.</text>
</comment>
<dbReference type="PANTHER" id="PTHR43312:SF1">
    <property type="entry name" value="NADP-DEPENDENT OXIDOREDUCTASE DOMAIN-CONTAINING PROTEIN"/>
    <property type="match status" value="1"/>
</dbReference>
<dbReference type="GO" id="GO:0016491">
    <property type="term" value="F:oxidoreductase activity"/>
    <property type="evidence" value="ECO:0007669"/>
    <property type="project" value="UniProtKB-KW"/>
</dbReference>
<evidence type="ECO:0000256" key="2">
    <source>
        <dbReference type="ARBA" id="ARBA00023004"/>
    </source>
</evidence>
<keyword evidence="5" id="KW-0560">Oxidoreductase</keyword>
<name>A0A8H2M832_9FIRM</name>
<dbReference type="PRINTS" id="PR00069">
    <property type="entry name" value="ALDKETRDTASE"/>
</dbReference>
<keyword evidence="1" id="KW-0479">Metal-binding</keyword>
<evidence type="ECO:0000259" key="4">
    <source>
        <dbReference type="PROSITE" id="PS51379"/>
    </source>
</evidence>
<evidence type="ECO:0000256" key="1">
    <source>
        <dbReference type="ARBA" id="ARBA00022723"/>
    </source>
</evidence>
<dbReference type="InterPro" id="IPR020471">
    <property type="entry name" value="AKR"/>
</dbReference>
<keyword evidence="6" id="KW-1185">Reference proteome</keyword>
<organism evidence="5 6">
    <name type="scientific">Urinicoccus massiliensis</name>
    <dbReference type="NCBI Taxonomy" id="1723382"/>
    <lineage>
        <taxon>Bacteria</taxon>
        <taxon>Bacillati</taxon>
        <taxon>Bacillota</taxon>
        <taxon>Tissierellia</taxon>
        <taxon>Tissierellales</taxon>
        <taxon>Peptoniphilaceae</taxon>
        <taxon>Urinicoccus</taxon>
    </lineage>
</organism>
<dbReference type="InterPro" id="IPR017896">
    <property type="entry name" value="4Fe4S_Fe-S-bd"/>
</dbReference>
<dbReference type="InterPro" id="IPR036812">
    <property type="entry name" value="NAD(P)_OxRdtase_dom_sf"/>
</dbReference>
<dbReference type="Proteomes" id="UP000377798">
    <property type="component" value="Unassembled WGS sequence"/>
</dbReference>
<dbReference type="SUPFAM" id="SSF54862">
    <property type="entry name" value="4Fe-4S ferredoxins"/>
    <property type="match status" value="1"/>
</dbReference>
<dbReference type="InterPro" id="IPR017900">
    <property type="entry name" value="4Fe4S_Fe_S_CS"/>
</dbReference>
<dbReference type="InterPro" id="IPR023210">
    <property type="entry name" value="NADP_OxRdtase_dom"/>
</dbReference>
<dbReference type="RefSeq" id="WP_131749089.1">
    <property type="nucleotide sequence ID" value="NZ_CAACYI010000001.1"/>
</dbReference>
<proteinExistence type="predicted"/>
<accession>A0A8H2M832</accession>
<evidence type="ECO:0000256" key="3">
    <source>
        <dbReference type="ARBA" id="ARBA00023014"/>
    </source>
</evidence>
<keyword evidence="3" id="KW-0411">Iron-sulfur</keyword>
<dbReference type="GO" id="GO:0051536">
    <property type="term" value="F:iron-sulfur cluster binding"/>
    <property type="evidence" value="ECO:0007669"/>
    <property type="project" value="UniProtKB-KW"/>
</dbReference>
<dbReference type="GO" id="GO:0046872">
    <property type="term" value="F:metal ion binding"/>
    <property type="evidence" value="ECO:0007669"/>
    <property type="project" value="UniProtKB-KW"/>
</dbReference>
<dbReference type="Gene3D" id="3.30.70.20">
    <property type="match status" value="1"/>
</dbReference>
<feature type="domain" description="4Fe-4S ferredoxin-type" evidence="4">
    <location>
        <begin position="293"/>
        <end position="313"/>
    </location>
</feature>
<dbReference type="InterPro" id="IPR053135">
    <property type="entry name" value="AKR2_Oxidoreductase"/>
</dbReference>
<dbReference type="PANTHER" id="PTHR43312">
    <property type="entry name" value="D-THREO-ALDOSE 1-DEHYDROGENASE"/>
    <property type="match status" value="1"/>
</dbReference>
<dbReference type="EC" id="1.1.1.-" evidence="5"/>
<protein>
    <submittedName>
        <fullName evidence="5">2,5-diketo-D-gluconate reductase A</fullName>
        <ecNumber evidence="5">1.1.1.-</ecNumber>
    </submittedName>
</protein>
<reference evidence="5 6" key="1">
    <citation type="submission" date="2019-02" db="EMBL/GenBank/DDBJ databases">
        <authorList>
            <consortium name="Pathogen Informatics"/>
        </authorList>
    </citation>
    <scope>NUCLEOTIDE SEQUENCE [LARGE SCALE GENOMIC DNA]</scope>
    <source>
        <strain evidence="5 6">3012STDY7089603</strain>
    </source>
</reference>
<dbReference type="CDD" id="cd19100">
    <property type="entry name" value="AKR_unchar"/>
    <property type="match status" value="1"/>
</dbReference>
<evidence type="ECO:0000313" key="6">
    <source>
        <dbReference type="Proteomes" id="UP000377798"/>
    </source>
</evidence>
<keyword evidence="2" id="KW-0408">Iron</keyword>